<gene>
    <name evidence="2" type="ORF">HM131_07205</name>
</gene>
<name>A0A1W5ZTM4_9BACI</name>
<dbReference type="InterPro" id="IPR025100">
    <property type="entry name" value="DUF4025"/>
</dbReference>
<evidence type="ECO:0000256" key="1">
    <source>
        <dbReference type="SAM" id="MobiDB-lite"/>
    </source>
</evidence>
<accession>A0A1W5ZTM4</accession>
<keyword evidence="3" id="KW-1185">Reference proteome</keyword>
<dbReference type="Pfam" id="PF13217">
    <property type="entry name" value="DUF4025"/>
    <property type="match status" value="1"/>
</dbReference>
<dbReference type="EMBL" id="CP020772">
    <property type="protein sequence ID" value="ARI76638.1"/>
    <property type="molecule type" value="Genomic_DNA"/>
</dbReference>
<sequence length="83" mass="9227">MSRKSKNNSEEIAGRTYEPEDYNKADEVSKGLATTHEQASDTLTEGTIDGTIDRVDKDGHLISNDGEEISRNKNREKTNGKTK</sequence>
<evidence type="ECO:0000313" key="2">
    <source>
        <dbReference type="EMBL" id="ARI76638.1"/>
    </source>
</evidence>
<feature type="compositionally biased region" description="Basic and acidic residues" evidence="1">
    <location>
        <begin position="7"/>
        <end position="29"/>
    </location>
</feature>
<dbReference type="KEGG" id="hmn:HM131_07205"/>
<feature type="region of interest" description="Disordered" evidence="1">
    <location>
        <begin position="1"/>
        <end position="83"/>
    </location>
</feature>
<dbReference type="Proteomes" id="UP000192527">
    <property type="component" value="Chromosome"/>
</dbReference>
<dbReference type="AlphaFoldDB" id="A0A1W5ZTM4"/>
<feature type="compositionally biased region" description="Basic and acidic residues" evidence="1">
    <location>
        <begin position="68"/>
        <end position="83"/>
    </location>
</feature>
<protein>
    <recommendedName>
        <fullName evidence="4">DUF4025 domain-containing protein</fullName>
    </recommendedName>
</protein>
<organism evidence="2 3">
    <name type="scientific">Halobacillus mangrovi</name>
    <dbReference type="NCBI Taxonomy" id="402384"/>
    <lineage>
        <taxon>Bacteria</taxon>
        <taxon>Bacillati</taxon>
        <taxon>Bacillota</taxon>
        <taxon>Bacilli</taxon>
        <taxon>Bacillales</taxon>
        <taxon>Bacillaceae</taxon>
        <taxon>Halobacillus</taxon>
    </lineage>
</organism>
<feature type="compositionally biased region" description="Basic and acidic residues" evidence="1">
    <location>
        <begin position="51"/>
        <end position="60"/>
    </location>
</feature>
<feature type="compositionally biased region" description="Polar residues" evidence="1">
    <location>
        <begin position="35"/>
        <end position="45"/>
    </location>
</feature>
<proteinExistence type="predicted"/>
<reference evidence="2 3" key="1">
    <citation type="submission" date="2017-04" db="EMBL/GenBank/DDBJ databases">
        <title>The whole genome sequencing and assembly of Halobacillus mangrovi strain.</title>
        <authorList>
            <person name="Lee S.-J."/>
            <person name="Park M.-K."/>
            <person name="Kim J.-Y."/>
            <person name="Lee Y.-J."/>
            <person name="Yi H."/>
            <person name="Bahn Y.-S."/>
            <person name="Kim J.F."/>
            <person name="Lee D.-W."/>
        </authorList>
    </citation>
    <scope>NUCLEOTIDE SEQUENCE [LARGE SCALE GENOMIC DNA]</scope>
    <source>
        <strain evidence="2 3">KTB 131</strain>
    </source>
</reference>
<dbReference type="OrthoDB" id="2476089at2"/>
<evidence type="ECO:0008006" key="4">
    <source>
        <dbReference type="Google" id="ProtNLM"/>
    </source>
</evidence>
<evidence type="ECO:0000313" key="3">
    <source>
        <dbReference type="Proteomes" id="UP000192527"/>
    </source>
</evidence>
<dbReference type="RefSeq" id="WP_085029116.1">
    <property type="nucleotide sequence ID" value="NZ_CP020772.1"/>
</dbReference>